<sequence>MANIIMSCCVLHNLRMDNGDSEIDNRYEEEEEEQEESEVRKTPVLQPRRAKSVDTLLRQLGHRNAITCYHKTEEDRGRNQDDLITTSRRHKKTQIRSYSIEYGPNGQRF</sequence>
<protein>
    <submittedName>
        <fullName evidence="1">Uncharacterized protein</fullName>
    </submittedName>
</protein>
<gene>
    <name evidence="1" type="ORF">HPB47_016885</name>
</gene>
<name>A0AC60QQS2_IXOPE</name>
<reference evidence="1 2" key="1">
    <citation type="journal article" date="2020" name="Cell">
        <title>Large-Scale Comparative Analyses of Tick Genomes Elucidate Their Genetic Diversity and Vector Capacities.</title>
        <authorList>
            <consortium name="Tick Genome and Microbiome Consortium (TIGMIC)"/>
            <person name="Jia N."/>
            <person name="Wang J."/>
            <person name="Shi W."/>
            <person name="Du L."/>
            <person name="Sun Y."/>
            <person name="Zhan W."/>
            <person name="Jiang J.F."/>
            <person name="Wang Q."/>
            <person name="Zhang B."/>
            <person name="Ji P."/>
            <person name="Bell-Sakyi L."/>
            <person name="Cui X.M."/>
            <person name="Yuan T.T."/>
            <person name="Jiang B.G."/>
            <person name="Yang W.F."/>
            <person name="Lam T.T."/>
            <person name="Chang Q.C."/>
            <person name="Ding S.J."/>
            <person name="Wang X.J."/>
            <person name="Zhu J.G."/>
            <person name="Ruan X.D."/>
            <person name="Zhao L."/>
            <person name="Wei J.T."/>
            <person name="Ye R.Z."/>
            <person name="Que T.C."/>
            <person name="Du C.H."/>
            <person name="Zhou Y.H."/>
            <person name="Cheng J.X."/>
            <person name="Dai P.F."/>
            <person name="Guo W.B."/>
            <person name="Han X.H."/>
            <person name="Huang E.J."/>
            <person name="Li L.F."/>
            <person name="Wei W."/>
            <person name="Gao Y.C."/>
            <person name="Liu J.Z."/>
            <person name="Shao H.Z."/>
            <person name="Wang X."/>
            <person name="Wang C.C."/>
            <person name="Yang T.C."/>
            <person name="Huo Q.B."/>
            <person name="Li W."/>
            <person name="Chen H.Y."/>
            <person name="Chen S.E."/>
            <person name="Zhou L.G."/>
            <person name="Ni X.B."/>
            <person name="Tian J.H."/>
            <person name="Sheng Y."/>
            <person name="Liu T."/>
            <person name="Pan Y.S."/>
            <person name="Xia L.Y."/>
            <person name="Li J."/>
            <person name="Zhao F."/>
            <person name="Cao W.C."/>
        </authorList>
    </citation>
    <scope>NUCLEOTIDE SEQUENCE [LARGE SCALE GENOMIC DNA]</scope>
    <source>
        <strain evidence="1">Iper-2018</strain>
    </source>
</reference>
<comment type="caution">
    <text evidence="1">The sequence shown here is derived from an EMBL/GenBank/DDBJ whole genome shotgun (WGS) entry which is preliminary data.</text>
</comment>
<accession>A0AC60QQS2</accession>
<evidence type="ECO:0000313" key="2">
    <source>
        <dbReference type="Proteomes" id="UP000805193"/>
    </source>
</evidence>
<organism evidence="1 2">
    <name type="scientific">Ixodes persulcatus</name>
    <name type="common">Taiga tick</name>
    <dbReference type="NCBI Taxonomy" id="34615"/>
    <lineage>
        <taxon>Eukaryota</taxon>
        <taxon>Metazoa</taxon>
        <taxon>Ecdysozoa</taxon>
        <taxon>Arthropoda</taxon>
        <taxon>Chelicerata</taxon>
        <taxon>Arachnida</taxon>
        <taxon>Acari</taxon>
        <taxon>Parasitiformes</taxon>
        <taxon>Ixodida</taxon>
        <taxon>Ixodoidea</taxon>
        <taxon>Ixodidae</taxon>
        <taxon>Ixodinae</taxon>
        <taxon>Ixodes</taxon>
    </lineage>
</organism>
<dbReference type="Proteomes" id="UP000805193">
    <property type="component" value="Unassembled WGS sequence"/>
</dbReference>
<keyword evidence="2" id="KW-1185">Reference proteome</keyword>
<dbReference type="EMBL" id="JABSTQ010005681">
    <property type="protein sequence ID" value="KAG0438766.1"/>
    <property type="molecule type" value="Genomic_DNA"/>
</dbReference>
<proteinExistence type="predicted"/>
<evidence type="ECO:0000313" key="1">
    <source>
        <dbReference type="EMBL" id="KAG0438766.1"/>
    </source>
</evidence>